<dbReference type="VEuPathDB" id="FungiDB:FUN_021734"/>
<dbReference type="VEuPathDB" id="FungiDB:RhiirFUN_003593"/>
<proteinExistence type="predicted"/>
<reference evidence="1 2" key="2">
    <citation type="submission" date="2017-10" db="EMBL/GenBank/DDBJ databases">
        <title>Extensive intraspecific genome diversity in a model arbuscular mycorrhizal fungus.</title>
        <authorList>
            <person name="Chen E.C.H."/>
            <person name="Morin E."/>
            <person name="Baudet D."/>
            <person name="Noel J."/>
            <person name="Ndikumana S."/>
            <person name="Charron P."/>
            <person name="St-Onge C."/>
            <person name="Giorgi J."/>
            <person name="Grigoriev I.V."/>
            <person name="Roux C."/>
            <person name="Martin F.M."/>
            <person name="Corradi N."/>
        </authorList>
    </citation>
    <scope>NUCLEOTIDE SEQUENCE [LARGE SCALE GENOMIC DNA]</scope>
    <source>
        <strain evidence="1 2">C2</strain>
    </source>
</reference>
<gene>
    <name evidence="1" type="ORF">RhiirC2_798581</name>
</gene>
<accession>A0A2N1M6C6</accession>
<protein>
    <submittedName>
        <fullName evidence="1">Uncharacterized protein</fullName>
    </submittedName>
</protein>
<evidence type="ECO:0000313" key="2">
    <source>
        <dbReference type="Proteomes" id="UP000233469"/>
    </source>
</evidence>
<dbReference type="AlphaFoldDB" id="A0A2N1M6C6"/>
<sequence>AIYTSRPLSALISKYSFVYSSTTSFDKQDSNHISELRNDTDTESLSSQNLNLTNQKFSTSLNSNYISKELEFDILLDNESSTIQNYTTLDSSKYISAELELDINTESFRSQNLKKRRNEEFLNLETHDNSGKRIKTNFNYP</sequence>
<reference evidence="1 2" key="1">
    <citation type="submission" date="2016-04" db="EMBL/GenBank/DDBJ databases">
        <title>Genome analyses suggest a sexual origin of heterokaryosis in a supposedly ancient asexual fungus.</title>
        <authorList>
            <person name="Ropars J."/>
            <person name="Sedzielewska K."/>
            <person name="Noel J."/>
            <person name="Charron P."/>
            <person name="Farinelli L."/>
            <person name="Marton T."/>
            <person name="Kruger M."/>
            <person name="Pelin A."/>
            <person name="Brachmann A."/>
            <person name="Corradi N."/>
        </authorList>
    </citation>
    <scope>NUCLEOTIDE SEQUENCE [LARGE SCALE GENOMIC DNA]</scope>
    <source>
        <strain evidence="1 2">C2</strain>
    </source>
</reference>
<organism evidence="1 2">
    <name type="scientific">Rhizophagus irregularis</name>
    <dbReference type="NCBI Taxonomy" id="588596"/>
    <lineage>
        <taxon>Eukaryota</taxon>
        <taxon>Fungi</taxon>
        <taxon>Fungi incertae sedis</taxon>
        <taxon>Mucoromycota</taxon>
        <taxon>Glomeromycotina</taxon>
        <taxon>Glomeromycetes</taxon>
        <taxon>Glomerales</taxon>
        <taxon>Glomeraceae</taxon>
        <taxon>Rhizophagus</taxon>
    </lineage>
</organism>
<dbReference type="EMBL" id="LLXL01004703">
    <property type="protein sequence ID" value="PKK57158.1"/>
    <property type="molecule type" value="Genomic_DNA"/>
</dbReference>
<evidence type="ECO:0000313" key="1">
    <source>
        <dbReference type="EMBL" id="PKK57158.1"/>
    </source>
</evidence>
<dbReference type="VEuPathDB" id="FungiDB:RhiirA1_457022"/>
<comment type="caution">
    <text evidence="1">The sequence shown here is derived from an EMBL/GenBank/DDBJ whole genome shotgun (WGS) entry which is preliminary data.</text>
</comment>
<feature type="non-terminal residue" evidence="1">
    <location>
        <position position="1"/>
    </location>
</feature>
<name>A0A2N1M6C6_9GLOM</name>
<dbReference type="Proteomes" id="UP000233469">
    <property type="component" value="Unassembled WGS sequence"/>
</dbReference>